<dbReference type="Gene3D" id="2.40.160.90">
    <property type="match status" value="1"/>
</dbReference>
<dbReference type="AlphaFoldDB" id="A0A077KYB1"/>
<evidence type="ECO:0000313" key="4">
    <source>
        <dbReference type="Proteomes" id="UP000887320"/>
    </source>
</evidence>
<proteinExistence type="predicted"/>
<comment type="caution">
    <text evidence="3">The sequence shown here is derived from an EMBL/GenBank/DDBJ whole genome shotgun (WGS) entry which is preliminary data.</text>
</comment>
<dbReference type="InterPro" id="IPR054843">
    <property type="entry name" value="Slam_hemophilin_C"/>
</dbReference>
<dbReference type="KEGG" id="agu:AS4_16610"/>
<evidence type="ECO:0000313" key="3">
    <source>
        <dbReference type="EMBL" id="MCF0264049.1"/>
    </source>
</evidence>
<sequence>MKLQSISLAILLSVGLVGVAQAAVVGESSDIGNIVVGSTGSLGPTHPNSGVGFGVNTLYNGAIVAFSGFNGYADGNGVVRLSPYLPGLPASHAGIGYANYKQVPTQDVWFGEWNAEAKDASGKRLGTVDPATHTVYYNGKDADTSVPSTGTANYSVQGVNNYNGSNLLSGTFTANFATKQLTGSLSDSSRTFNLGTATINNDATISGSNASWTTNPSAGAGTVSGQFYNSQSSLAGIATFNNNVHDVAFGGKK</sequence>
<dbReference type="EMBL" id="JAHWXT010000001">
    <property type="protein sequence ID" value="MCF0264049.1"/>
    <property type="molecule type" value="Genomic_DNA"/>
</dbReference>
<dbReference type="Proteomes" id="UP000887320">
    <property type="component" value="Unassembled WGS sequence"/>
</dbReference>
<accession>A0A077KYB1</accession>
<dbReference type="Pfam" id="PF22828">
    <property type="entry name" value="HphA_N"/>
    <property type="match status" value="1"/>
</dbReference>
<dbReference type="InterPro" id="IPR011250">
    <property type="entry name" value="OMP/PagP_B-barrel"/>
</dbReference>
<feature type="domain" description="HphA C-terminal" evidence="2">
    <location>
        <begin position="144"/>
        <end position="253"/>
    </location>
</feature>
<dbReference type="Pfam" id="PF22829">
    <property type="entry name" value="HphA_C"/>
    <property type="match status" value="1"/>
</dbReference>
<organism evidence="3 4">
    <name type="scientific">Acinetobacter guillouiae</name>
    <name type="common">Acinetobacter genomosp. 11</name>
    <dbReference type="NCBI Taxonomy" id="106649"/>
    <lineage>
        <taxon>Bacteria</taxon>
        <taxon>Pseudomonadati</taxon>
        <taxon>Pseudomonadota</taxon>
        <taxon>Gammaproteobacteria</taxon>
        <taxon>Moraxellales</taxon>
        <taxon>Moraxellaceae</taxon>
        <taxon>Acinetobacter</taxon>
    </lineage>
</organism>
<reference evidence="3" key="1">
    <citation type="submission" date="2021-07" db="EMBL/GenBank/DDBJ databases">
        <authorList>
            <person name="Fernandez M."/>
            <person name="Pereira P."/>
            <person name="Torres Tejerizo G.A."/>
            <person name="Gonzalez P."/>
            <person name="Agostini E."/>
        </authorList>
    </citation>
    <scope>NUCLEOTIDE SEQUENCE</scope>
    <source>
        <strain evidence="3">SFC 500-1A</strain>
    </source>
</reference>
<evidence type="ECO:0000259" key="2">
    <source>
        <dbReference type="Pfam" id="PF22829"/>
    </source>
</evidence>
<dbReference type="InterPro" id="IPR054536">
    <property type="entry name" value="HphA_C"/>
</dbReference>
<name>A0A077KYB1_ACIGI</name>
<feature type="domain" description="HphA N-terminal heme-binding" evidence="1">
    <location>
        <begin position="20"/>
        <end position="123"/>
    </location>
</feature>
<dbReference type="SUPFAM" id="SSF56925">
    <property type="entry name" value="OMPA-like"/>
    <property type="match status" value="1"/>
</dbReference>
<dbReference type="NCBIfam" id="NF041636">
    <property type="entry name" value="slam_lipo"/>
    <property type="match status" value="1"/>
</dbReference>
<gene>
    <name evidence="3" type="ORF">KW868_06135</name>
</gene>
<protein>
    <submittedName>
        <fullName evidence="3">Transferrin-binding protein-like solute binding protein</fullName>
    </submittedName>
</protein>
<dbReference type="InterPro" id="IPR054535">
    <property type="entry name" value="HphA_N"/>
</dbReference>
<evidence type="ECO:0000259" key="1">
    <source>
        <dbReference type="Pfam" id="PF22828"/>
    </source>
</evidence>
<dbReference type="RefSeq" id="WP_004820661.1">
    <property type="nucleotide sequence ID" value="NZ_AP014630.1"/>
</dbReference>
<dbReference type="STRING" id="106649.GCA_000829655_03955"/>
<dbReference type="GeneID" id="67743759"/>